<sequence length="283" mass="30752">MAASRPKRSSPVYRSDNDSLPVSPPAYTPSQGVNQPWYHDEQPARGAYTHMNTRLNSQSLPFNGFRPLILPQIAYGDGQPFLRGYSAELSRYNMSLESFVQVVDRINVAILPSPENQLFQKGANVAGFFLPGAAGIALSVGQVAVGLGAAAGYSSKVSSALSEANTNTFFPLGLELCIGTSADVDSIVGINTGLSRPSPGTMLPEERLEYYNGLVAPLSIILPPERQGGRQEPIALLGNQLSQRNNEKKVRKAEKKLQKGKTKQLDRLETGLKWLILRQARQS</sequence>
<comment type="caution">
    <text evidence="1">The sequence shown here is derived from an EMBL/GenBank/DDBJ whole genome shotgun (WGS) entry which is preliminary data.</text>
</comment>
<dbReference type="EMBL" id="JANJQO010000605">
    <property type="protein sequence ID" value="KAJ2976238.1"/>
    <property type="molecule type" value="Genomic_DNA"/>
</dbReference>
<keyword evidence="2" id="KW-1185">Reference proteome</keyword>
<accession>A0ACC1NBS2</accession>
<reference evidence="1" key="1">
    <citation type="submission" date="2022-08" db="EMBL/GenBank/DDBJ databases">
        <title>Genome Sequence of Lecanicillium fungicola.</title>
        <authorList>
            <person name="Buettner E."/>
        </authorList>
    </citation>
    <scope>NUCLEOTIDE SEQUENCE</scope>
    <source>
        <strain evidence="1">Babe33</strain>
    </source>
</reference>
<gene>
    <name evidence="1" type="ORF">NQ176_g5065</name>
</gene>
<evidence type="ECO:0000313" key="1">
    <source>
        <dbReference type="EMBL" id="KAJ2976238.1"/>
    </source>
</evidence>
<protein>
    <submittedName>
        <fullName evidence="1">Uncharacterized protein</fullName>
    </submittedName>
</protein>
<proteinExistence type="predicted"/>
<dbReference type="Proteomes" id="UP001143910">
    <property type="component" value="Unassembled WGS sequence"/>
</dbReference>
<name>A0ACC1NBS2_9HYPO</name>
<organism evidence="1 2">
    <name type="scientific">Zarea fungicola</name>
    <dbReference type="NCBI Taxonomy" id="93591"/>
    <lineage>
        <taxon>Eukaryota</taxon>
        <taxon>Fungi</taxon>
        <taxon>Dikarya</taxon>
        <taxon>Ascomycota</taxon>
        <taxon>Pezizomycotina</taxon>
        <taxon>Sordariomycetes</taxon>
        <taxon>Hypocreomycetidae</taxon>
        <taxon>Hypocreales</taxon>
        <taxon>Cordycipitaceae</taxon>
        <taxon>Zarea</taxon>
    </lineage>
</organism>
<evidence type="ECO:0000313" key="2">
    <source>
        <dbReference type="Proteomes" id="UP001143910"/>
    </source>
</evidence>